<feature type="transmembrane region" description="Helical" evidence="1">
    <location>
        <begin position="85"/>
        <end position="105"/>
    </location>
</feature>
<evidence type="ECO:0008006" key="3">
    <source>
        <dbReference type="Google" id="ProtNLM"/>
    </source>
</evidence>
<keyword evidence="1" id="KW-0472">Membrane</keyword>
<dbReference type="AlphaFoldDB" id="W8YMR8"/>
<gene>
    <name evidence="2" type="ORF">BTDB27_p000394</name>
</gene>
<dbReference type="HOGENOM" id="CLU_172347_0_0_9"/>
<proteinExistence type="predicted"/>
<reference evidence="2" key="2">
    <citation type="submission" date="2014-01" db="EMBL/GenBank/DDBJ databases">
        <authorList>
            <person name="Aslett M."/>
        </authorList>
    </citation>
    <scope>NUCLEOTIDE SEQUENCE [LARGE SCALE GENOMIC DNA]</scope>
    <source>
        <strain evidence="2">DB27</strain>
    </source>
</reference>
<protein>
    <recommendedName>
        <fullName evidence="3">DUF3961 domain-containing protein</fullName>
    </recommendedName>
</protein>
<name>W8YMR8_BACTU</name>
<evidence type="ECO:0000256" key="1">
    <source>
        <dbReference type="SAM" id="Phobius"/>
    </source>
</evidence>
<accession>W8YMR8</accession>
<sequence length="111" mass="12745">MVKKKESNRKPSAPTKTARTFLNIIFHSERMTNMSNALQIKNDEAIISHSERPQQTPQTPKDKLLTKYHALCEWFGIDGCKESQLYFFGTFLATIILFTIMYVMGGVCYGF</sequence>
<dbReference type="Proteomes" id="UP000030682">
    <property type="component" value="Unassembled WGS sequence"/>
</dbReference>
<dbReference type="EMBL" id="HG810025">
    <property type="protein sequence ID" value="CDN39731.1"/>
    <property type="molecule type" value="Genomic_DNA"/>
</dbReference>
<organism evidence="2">
    <name type="scientific">Bacillus thuringiensis DB27</name>
    <dbReference type="NCBI Taxonomy" id="1431339"/>
    <lineage>
        <taxon>Bacteria</taxon>
        <taxon>Bacillati</taxon>
        <taxon>Bacillota</taxon>
        <taxon>Bacilli</taxon>
        <taxon>Bacillales</taxon>
        <taxon>Bacillaceae</taxon>
        <taxon>Bacillus</taxon>
        <taxon>Bacillus cereus group</taxon>
    </lineage>
</organism>
<keyword evidence="1" id="KW-1133">Transmembrane helix</keyword>
<evidence type="ECO:0000313" key="2">
    <source>
        <dbReference type="EMBL" id="CDN39731.1"/>
    </source>
</evidence>
<keyword evidence="1" id="KW-0812">Transmembrane</keyword>
<reference evidence="2" key="1">
    <citation type="submission" date="2014-01" db="EMBL/GenBank/DDBJ databases">
        <title>Draft genome sequence of highly nematicidal Bacillus thuringiensis DB27.</title>
        <authorList>
            <person name="Iatsenko I."/>
            <person name="Pickard D."/>
            <person name="Corton C."/>
            <person name="Dougan G."/>
            <person name="Sommer R.J."/>
        </authorList>
    </citation>
    <scope>NUCLEOTIDE SEQUENCE [LARGE SCALE GENOMIC DNA]</scope>
    <source>
        <strain evidence="2">DB27</strain>
    </source>
</reference>